<organism evidence="1 2">
    <name type="scientific">Persea americana</name>
    <name type="common">Avocado</name>
    <dbReference type="NCBI Taxonomy" id="3435"/>
    <lineage>
        <taxon>Eukaryota</taxon>
        <taxon>Viridiplantae</taxon>
        <taxon>Streptophyta</taxon>
        <taxon>Embryophyta</taxon>
        <taxon>Tracheophyta</taxon>
        <taxon>Spermatophyta</taxon>
        <taxon>Magnoliopsida</taxon>
        <taxon>Magnoliidae</taxon>
        <taxon>Laurales</taxon>
        <taxon>Lauraceae</taxon>
        <taxon>Persea</taxon>
    </lineage>
</organism>
<name>A0ACC2KUN8_PERAE</name>
<dbReference type="Proteomes" id="UP001234297">
    <property type="component" value="Chromosome 11"/>
</dbReference>
<comment type="caution">
    <text evidence="1">The sequence shown here is derived from an EMBL/GenBank/DDBJ whole genome shotgun (WGS) entry which is preliminary data.</text>
</comment>
<gene>
    <name evidence="1" type="ORF">MRB53_033024</name>
</gene>
<dbReference type="EMBL" id="CM056819">
    <property type="protein sequence ID" value="KAJ8624494.1"/>
    <property type="molecule type" value="Genomic_DNA"/>
</dbReference>
<protein>
    <submittedName>
        <fullName evidence="1">Uncharacterized protein</fullName>
    </submittedName>
</protein>
<reference evidence="1 2" key="1">
    <citation type="journal article" date="2022" name="Hortic Res">
        <title>A haplotype resolved chromosomal level avocado genome allows analysis of novel avocado genes.</title>
        <authorList>
            <person name="Nath O."/>
            <person name="Fletcher S.J."/>
            <person name="Hayward A."/>
            <person name="Shaw L.M."/>
            <person name="Masouleh A.K."/>
            <person name="Furtado A."/>
            <person name="Henry R.J."/>
            <person name="Mitter N."/>
        </authorList>
    </citation>
    <scope>NUCLEOTIDE SEQUENCE [LARGE SCALE GENOMIC DNA]</scope>
    <source>
        <strain evidence="2">cv. Hass</strain>
    </source>
</reference>
<keyword evidence="2" id="KW-1185">Reference proteome</keyword>
<sequence length="615" mass="71163">MWRKHEELAGNMKIKRKPEVLLGIIVEVVHKLFSSNLYLPHFAAAARRDRRERPWRGSLRRSDAAGDGDDRCQLRRQTSKIPTNQRDHAIHEAQQALTDYLHSTSCLSFTNAEHITKNSPSSLSNLLSNFKFSIFNVSKSLHRFLRYHPINEFEFFFESIGISPPEIPAFLPPHKFFLSEDGRDLLSSARTLVEFGFPWNKLGRIYKEDVSVFSESTSKLLGRLHRLEALGFNRIQVIGICLAFPSFLGQNDEFGGELDALFNVLKRVFYDFDFGSGLEGNVDVCYEICRKIRVFYNLGCEKGKMGELIGRNRDVFLELTEVAFVEKVDFFCRLGMRKEDIGLLVLRHPEILSFNLEDHIITVSDYLKRIGLDNEELNTVILQYPHVLGKNRLKNLPQTMKALDLQNWFADRIMNGNHHLLSGFVSSCSDEELKEDLKNDLERIEFLTKHHHTFGKLDFLLGIGFGNNLNNIEILRHLHGTGSQLQERFNCLLHMGIKHSSLCKMISASPKILNQNTDMLQQKVDFLCNELQCSLQHLEAFPSYLYYDLEKRIKPRHRILAWLREKDLLKKQYSLSTVLATSEKRFIACLLFIHPATPKQWLEVFSVKDFSKSLR</sequence>
<accession>A0ACC2KUN8</accession>
<proteinExistence type="predicted"/>
<evidence type="ECO:0000313" key="1">
    <source>
        <dbReference type="EMBL" id="KAJ8624494.1"/>
    </source>
</evidence>
<evidence type="ECO:0000313" key="2">
    <source>
        <dbReference type="Proteomes" id="UP001234297"/>
    </source>
</evidence>